<reference evidence="2" key="2">
    <citation type="submission" date="2023-05" db="EMBL/GenBank/DDBJ databases">
        <authorList>
            <consortium name="Lawrence Berkeley National Laboratory"/>
            <person name="Steindorff A."/>
            <person name="Hensen N."/>
            <person name="Bonometti L."/>
            <person name="Westerberg I."/>
            <person name="Brannstrom I.O."/>
            <person name="Guillou S."/>
            <person name="Cros-Aarteil S."/>
            <person name="Calhoun S."/>
            <person name="Haridas S."/>
            <person name="Kuo A."/>
            <person name="Mondo S."/>
            <person name="Pangilinan J."/>
            <person name="Riley R."/>
            <person name="Labutti K."/>
            <person name="Andreopoulos B."/>
            <person name="Lipzen A."/>
            <person name="Chen C."/>
            <person name="Yanf M."/>
            <person name="Daum C."/>
            <person name="Ng V."/>
            <person name="Clum A."/>
            <person name="Ohm R."/>
            <person name="Martin F."/>
            <person name="Silar P."/>
            <person name="Natvig D."/>
            <person name="Lalanne C."/>
            <person name="Gautier V."/>
            <person name="Ament-Velasquez S.L."/>
            <person name="Kruys A."/>
            <person name="Hutchinson M.I."/>
            <person name="Powell A.J."/>
            <person name="Barry K."/>
            <person name="Miller A.N."/>
            <person name="Grigoriev I.V."/>
            <person name="Debuchy R."/>
            <person name="Gladieux P."/>
            <person name="Thoren M.H."/>
            <person name="Johannesson H."/>
        </authorList>
    </citation>
    <scope>NUCLEOTIDE SEQUENCE</scope>
    <source>
        <strain evidence="2">CBS 123565</strain>
    </source>
</reference>
<sequence>MDHQRAVIVGISGCSSSGKTTLARLLRDMFPETFILHEDDFYKPESELPIKDGLVDWDCADAISFPDLERALCHIRATGTYPVSTAATTPGLTHRTDHGCRCPGPPSPSPSAGSSHHPATNHQPTVLSKEDLNSVGPSPAPPAQLAACTALVQHWLSPGQPGALIFPPPNQNPDPPRPKTRLCLLDGFLLYAPPTKTTKTTKTNPPPALSRVAALIDIKLLLRASRAAALRRRAARAGYVTLEGFWTDPPGYVETVVWPNYAASHGWLFEDGVVERGRLDGGVLGREGIHAFGCGDECDECDGDGEAGEDVEFGRVVRWAARVVMRELERVVLGRG</sequence>
<evidence type="ECO:0000256" key="1">
    <source>
        <dbReference type="SAM" id="MobiDB-lite"/>
    </source>
</evidence>
<evidence type="ECO:0000313" key="3">
    <source>
        <dbReference type="Proteomes" id="UP001304895"/>
    </source>
</evidence>
<dbReference type="PANTHER" id="PTHR10285">
    <property type="entry name" value="URIDINE KINASE"/>
    <property type="match status" value="1"/>
</dbReference>
<evidence type="ECO:0008006" key="4">
    <source>
        <dbReference type="Google" id="ProtNLM"/>
    </source>
</evidence>
<dbReference type="EMBL" id="MU853413">
    <property type="protein sequence ID" value="KAK4133289.1"/>
    <property type="molecule type" value="Genomic_DNA"/>
</dbReference>
<protein>
    <recommendedName>
        <fullName evidence="4">Nicotinamide riboside kinase 1</fullName>
    </recommendedName>
</protein>
<keyword evidence="3" id="KW-1185">Reference proteome</keyword>
<dbReference type="Gene3D" id="3.40.50.300">
    <property type="entry name" value="P-loop containing nucleotide triphosphate hydrolases"/>
    <property type="match status" value="1"/>
</dbReference>
<name>A0AAN6UIE6_9PEZI</name>
<dbReference type="PRINTS" id="PR00988">
    <property type="entry name" value="URIDINKINASE"/>
</dbReference>
<dbReference type="AlphaFoldDB" id="A0AAN6UIE6"/>
<feature type="region of interest" description="Disordered" evidence="1">
    <location>
        <begin position="84"/>
        <end position="124"/>
    </location>
</feature>
<dbReference type="Proteomes" id="UP001304895">
    <property type="component" value="Unassembled WGS sequence"/>
</dbReference>
<evidence type="ECO:0000313" key="2">
    <source>
        <dbReference type="EMBL" id="KAK4133289.1"/>
    </source>
</evidence>
<gene>
    <name evidence="2" type="ORF">BT67DRAFT_424242</name>
</gene>
<reference evidence="2" key="1">
    <citation type="journal article" date="2023" name="Mol. Phylogenet. Evol.">
        <title>Genome-scale phylogeny and comparative genomics of the fungal order Sordariales.</title>
        <authorList>
            <person name="Hensen N."/>
            <person name="Bonometti L."/>
            <person name="Westerberg I."/>
            <person name="Brannstrom I.O."/>
            <person name="Guillou S."/>
            <person name="Cros-Aarteil S."/>
            <person name="Calhoun S."/>
            <person name="Haridas S."/>
            <person name="Kuo A."/>
            <person name="Mondo S."/>
            <person name="Pangilinan J."/>
            <person name="Riley R."/>
            <person name="LaButti K."/>
            <person name="Andreopoulos B."/>
            <person name="Lipzen A."/>
            <person name="Chen C."/>
            <person name="Yan M."/>
            <person name="Daum C."/>
            <person name="Ng V."/>
            <person name="Clum A."/>
            <person name="Steindorff A."/>
            <person name="Ohm R.A."/>
            <person name="Martin F."/>
            <person name="Silar P."/>
            <person name="Natvig D.O."/>
            <person name="Lalanne C."/>
            <person name="Gautier V."/>
            <person name="Ament-Velasquez S.L."/>
            <person name="Kruys A."/>
            <person name="Hutchinson M.I."/>
            <person name="Powell A.J."/>
            <person name="Barry K."/>
            <person name="Miller A.N."/>
            <person name="Grigoriev I.V."/>
            <person name="Debuchy R."/>
            <person name="Gladieux P."/>
            <person name="Hiltunen Thoren M."/>
            <person name="Johannesson H."/>
        </authorList>
    </citation>
    <scope>NUCLEOTIDE SEQUENCE</scope>
    <source>
        <strain evidence="2">CBS 123565</strain>
    </source>
</reference>
<accession>A0AAN6UIE6</accession>
<proteinExistence type="predicted"/>
<organism evidence="2 3">
    <name type="scientific">Trichocladium antarcticum</name>
    <dbReference type="NCBI Taxonomy" id="1450529"/>
    <lineage>
        <taxon>Eukaryota</taxon>
        <taxon>Fungi</taxon>
        <taxon>Dikarya</taxon>
        <taxon>Ascomycota</taxon>
        <taxon>Pezizomycotina</taxon>
        <taxon>Sordariomycetes</taxon>
        <taxon>Sordariomycetidae</taxon>
        <taxon>Sordariales</taxon>
        <taxon>Chaetomiaceae</taxon>
        <taxon>Trichocladium</taxon>
    </lineage>
</organism>
<comment type="caution">
    <text evidence="2">The sequence shown here is derived from an EMBL/GenBank/DDBJ whole genome shotgun (WGS) entry which is preliminary data.</text>
</comment>
<dbReference type="SUPFAM" id="SSF52540">
    <property type="entry name" value="P-loop containing nucleoside triphosphate hydrolases"/>
    <property type="match status" value="1"/>
</dbReference>
<dbReference type="CDD" id="cd02024">
    <property type="entry name" value="NRK1"/>
    <property type="match status" value="1"/>
</dbReference>
<dbReference type="InterPro" id="IPR027417">
    <property type="entry name" value="P-loop_NTPase"/>
</dbReference>